<proteinExistence type="predicted"/>
<feature type="domain" description="HTH araC/xylS-type" evidence="4">
    <location>
        <begin position="9"/>
        <end position="107"/>
    </location>
</feature>
<reference evidence="5 6" key="1">
    <citation type="journal article" date="2014" name="Genome Announc.">
        <title>Draft Genome Sequence of the Haloacid-Degrading Burkholderia caribensis Strain MBA4.</title>
        <authorList>
            <person name="Pan Y."/>
            <person name="Kong K.F."/>
            <person name="Tsang J.S."/>
        </authorList>
    </citation>
    <scope>NUCLEOTIDE SEQUENCE [LARGE SCALE GENOMIC DNA]</scope>
    <source>
        <strain evidence="5 6">MBA4</strain>
    </source>
</reference>
<evidence type="ECO:0000313" key="6">
    <source>
        <dbReference type="Proteomes" id="UP000019146"/>
    </source>
</evidence>
<dbReference type="GO" id="GO:0003700">
    <property type="term" value="F:DNA-binding transcription factor activity"/>
    <property type="evidence" value="ECO:0007669"/>
    <property type="project" value="InterPro"/>
</dbReference>
<organism evidence="5 6">
    <name type="scientific">Paraburkholderia caribensis MBA4</name>
    <dbReference type="NCBI Taxonomy" id="1323664"/>
    <lineage>
        <taxon>Bacteria</taxon>
        <taxon>Pseudomonadati</taxon>
        <taxon>Pseudomonadota</taxon>
        <taxon>Betaproteobacteria</taxon>
        <taxon>Burkholderiales</taxon>
        <taxon>Burkholderiaceae</taxon>
        <taxon>Paraburkholderia</taxon>
    </lineage>
</organism>
<dbReference type="SMART" id="SM00342">
    <property type="entry name" value="HTH_ARAC"/>
    <property type="match status" value="1"/>
</dbReference>
<evidence type="ECO:0000256" key="3">
    <source>
        <dbReference type="ARBA" id="ARBA00023163"/>
    </source>
</evidence>
<sequence>MNLIGNPAGKALWFIESHFHEELSLDDIASCGCVSRFHLSRAFEAATGHAVMRYVRARRLTEAARQLARGAPDILAVAVDAGYGSHEAFTRAFREQFGLTPEALRAQGHLDNLTLVEPIKMDESLLAHLEPPRFVDGKPLLVAGSSERYHCESSSGIPAQWQRFNAIFGKVPGQVGRVAYGVCYNADDSGNFDYLCGVEVADFSGLPDELSRVRIGAQRYAVFTHSEHISTIRRTWNTIWNKWLPESGHAPADAPNFERYSEQFNPVTGMGGVEIWLPLRH</sequence>
<dbReference type="PROSITE" id="PS01124">
    <property type="entry name" value="HTH_ARAC_FAMILY_2"/>
    <property type="match status" value="1"/>
</dbReference>
<dbReference type="InterPro" id="IPR050959">
    <property type="entry name" value="MarA-like"/>
</dbReference>
<dbReference type="InterPro" id="IPR020449">
    <property type="entry name" value="Tscrpt_reg_AraC-type_HTH"/>
</dbReference>
<keyword evidence="2" id="KW-0238">DNA-binding</keyword>
<dbReference type="SUPFAM" id="SSF46689">
    <property type="entry name" value="Homeodomain-like"/>
    <property type="match status" value="2"/>
</dbReference>
<dbReference type="GO" id="GO:0043565">
    <property type="term" value="F:sequence-specific DNA binding"/>
    <property type="evidence" value="ECO:0007669"/>
    <property type="project" value="InterPro"/>
</dbReference>
<dbReference type="Gene3D" id="1.10.10.60">
    <property type="entry name" value="Homeodomain-like"/>
    <property type="match status" value="2"/>
</dbReference>
<protein>
    <submittedName>
        <fullName evidence="5">Transcriptional regulator, AraC family</fullName>
    </submittedName>
</protein>
<dbReference type="InterPro" id="IPR018062">
    <property type="entry name" value="HTH_AraC-typ_CS"/>
</dbReference>
<dbReference type="Proteomes" id="UP000019146">
    <property type="component" value="Chromosome 2"/>
</dbReference>
<dbReference type="GeneID" id="69971618"/>
<dbReference type="PRINTS" id="PR00032">
    <property type="entry name" value="HTHARAC"/>
</dbReference>
<dbReference type="SMART" id="SM00871">
    <property type="entry name" value="AraC_E_bind"/>
    <property type="match status" value="1"/>
</dbReference>
<evidence type="ECO:0000259" key="4">
    <source>
        <dbReference type="PROSITE" id="PS01124"/>
    </source>
</evidence>
<dbReference type="InterPro" id="IPR029442">
    <property type="entry name" value="GyrI-like"/>
</dbReference>
<keyword evidence="1" id="KW-0805">Transcription regulation</keyword>
<dbReference type="Gene3D" id="3.20.80.10">
    <property type="entry name" value="Regulatory factor, effector binding domain"/>
    <property type="match status" value="1"/>
</dbReference>
<dbReference type="InterPro" id="IPR018060">
    <property type="entry name" value="HTH_AraC"/>
</dbReference>
<dbReference type="EMBL" id="CP012747">
    <property type="protein sequence ID" value="ALL67832.1"/>
    <property type="molecule type" value="Genomic_DNA"/>
</dbReference>
<gene>
    <name evidence="5" type="ORF">K788_0001047</name>
</gene>
<dbReference type="InterPro" id="IPR009057">
    <property type="entry name" value="Homeodomain-like_sf"/>
</dbReference>
<evidence type="ECO:0000313" key="5">
    <source>
        <dbReference type="EMBL" id="ALL67832.1"/>
    </source>
</evidence>
<evidence type="ECO:0000256" key="2">
    <source>
        <dbReference type="ARBA" id="ARBA00023125"/>
    </source>
</evidence>
<dbReference type="RefSeq" id="WP_035999543.1">
    <property type="nucleotide sequence ID" value="NZ_CP012747.1"/>
</dbReference>
<dbReference type="Pfam" id="PF06445">
    <property type="entry name" value="GyrI-like"/>
    <property type="match status" value="1"/>
</dbReference>
<dbReference type="PANTHER" id="PTHR47504:SF5">
    <property type="entry name" value="RIGHT ORIGIN-BINDING PROTEIN"/>
    <property type="match status" value="1"/>
</dbReference>
<dbReference type="PANTHER" id="PTHR47504">
    <property type="entry name" value="RIGHT ORIGIN-BINDING PROTEIN"/>
    <property type="match status" value="1"/>
</dbReference>
<accession>A0A0P0RGT0</accession>
<dbReference type="InterPro" id="IPR011256">
    <property type="entry name" value="Reg_factor_effector_dom_sf"/>
</dbReference>
<evidence type="ECO:0000256" key="1">
    <source>
        <dbReference type="ARBA" id="ARBA00023015"/>
    </source>
</evidence>
<dbReference type="SUPFAM" id="SSF55136">
    <property type="entry name" value="Probable bacterial effector-binding domain"/>
    <property type="match status" value="1"/>
</dbReference>
<name>A0A0P0RGT0_9BURK</name>
<keyword evidence="3" id="KW-0804">Transcription</keyword>
<dbReference type="InterPro" id="IPR010499">
    <property type="entry name" value="AraC_E-bd"/>
</dbReference>
<dbReference type="AlphaFoldDB" id="A0A0P0RGT0"/>
<dbReference type="Pfam" id="PF12833">
    <property type="entry name" value="HTH_18"/>
    <property type="match status" value="1"/>
</dbReference>
<dbReference type="PROSITE" id="PS00041">
    <property type="entry name" value="HTH_ARAC_FAMILY_1"/>
    <property type="match status" value="1"/>
</dbReference>
<dbReference type="KEGG" id="bcai:K788_0001047"/>